<proteinExistence type="predicted"/>
<gene>
    <name evidence="3" type="ORF">LEA_02402</name>
</gene>
<sequence length="239" mass="27189">YAEIPGVDREHLAPENTLDCRAFRGRFMGGVYDFIAPPGFAEILLTFWKGGRMDKNQGYEIIQAVMLENGRGFALGHNPAAPSPYVTWACYDDKNGQRQYEWGHYGSDRAALEQDFAARVQEYQRLYNVDVRQVEAPGLYKYYSTQRPVDIGTFPKPPRNAPDEIVNYDQRVPVENGSFLAWGHLTYTRPLTKRQASDYELRPAPDNPDRPRSIREQMKTAAKQAEADRGQAAPKKNSP</sequence>
<dbReference type="InterPro" id="IPR041501">
    <property type="entry name" value="DarA_C"/>
</dbReference>
<accession>K1V6D0</accession>
<feature type="non-terminal residue" evidence="3">
    <location>
        <position position="1"/>
    </location>
</feature>
<reference evidence="3" key="1">
    <citation type="journal article" date="2013" name="Environ. Microbiol.">
        <title>Microbiota from the distal guts of lean and obese adolescents exhibit partial functional redundancy besides clear differences in community structure.</title>
        <authorList>
            <person name="Ferrer M."/>
            <person name="Ruiz A."/>
            <person name="Lanza F."/>
            <person name="Haange S.B."/>
            <person name="Oberbach A."/>
            <person name="Till H."/>
            <person name="Bargiela R."/>
            <person name="Campoy C."/>
            <person name="Segura M.T."/>
            <person name="Richter M."/>
            <person name="von Bergen M."/>
            <person name="Seifert J."/>
            <person name="Suarez A."/>
        </authorList>
    </citation>
    <scope>NUCLEOTIDE SEQUENCE</scope>
</reference>
<name>K1V6D0_9ZZZZ</name>
<evidence type="ECO:0000256" key="1">
    <source>
        <dbReference type="SAM" id="MobiDB-lite"/>
    </source>
</evidence>
<feature type="region of interest" description="Disordered" evidence="1">
    <location>
        <begin position="195"/>
        <end position="239"/>
    </location>
</feature>
<dbReference type="AlphaFoldDB" id="K1V6D0"/>
<protein>
    <recommendedName>
        <fullName evidence="2">Defence against restriction A C-terminal domain-containing protein</fullName>
    </recommendedName>
</protein>
<comment type="caution">
    <text evidence="3">The sequence shown here is derived from an EMBL/GenBank/DDBJ whole genome shotgun (WGS) entry which is preliminary data.</text>
</comment>
<organism evidence="3">
    <name type="scientific">human gut metagenome</name>
    <dbReference type="NCBI Taxonomy" id="408170"/>
    <lineage>
        <taxon>unclassified sequences</taxon>
        <taxon>metagenomes</taxon>
        <taxon>organismal metagenomes</taxon>
    </lineage>
</organism>
<dbReference type="Pfam" id="PF18789">
    <property type="entry name" value="DarA_C"/>
    <property type="match status" value="1"/>
</dbReference>
<feature type="domain" description="Defence against restriction A C-terminal" evidence="2">
    <location>
        <begin position="138"/>
        <end position="206"/>
    </location>
</feature>
<evidence type="ECO:0000259" key="2">
    <source>
        <dbReference type="Pfam" id="PF18789"/>
    </source>
</evidence>
<feature type="compositionally biased region" description="Basic and acidic residues" evidence="1">
    <location>
        <begin position="195"/>
        <end position="218"/>
    </location>
</feature>
<dbReference type="EMBL" id="AJWY01001663">
    <property type="protein sequence ID" value="EKC79471.1"/>
    <property type="molecule type" value="Genomic_DNA"/>
</dbReference>
<evidence type="ECO:0000313" key="3">
    <source>
        <dbReference type="EMBL" id="EKC79471.1"/>
    </source>
</evidence>